<sequence length="286" mass="32490">VGKLGEKKMKIGDFKTGVASDPNLKPVNLDPKENIKNKKHIRKLLKNIAESSIDSIQNNLRNAYHEEAELNGFHPINEIKGIELIQKKLWEPLLKSFPDLERRDSLVLGGSFQDKVFVSFFGHLTGTFSNSWLDVPATQKTIHLRICEAHQLKENKIIKSYVLIDTVDFIRQAGFWPINPSLGIEEMWPGPITGDGTTHENLDVNLSLASLEQALTMQRSLNIKPEAEPGITKDAIREKLINHPQKDYWHPKMMWYGPCGIGTARGLAGFVDHHQLPFRLTFKERD</sequence>
<dbReference type="AlphaFoldDB" id="A0A382C6G2"/>
<dbReference type="InterPro" id="IPR032710">
    <property type="entry name" value="NTF2-like_dom_sf"/>
</dbReference>
<evidence type="ECO:0000313" key="1">
    <source>
        <dbReference type="EMBL" id="SVB21459.1"/>
    </source>
</evidence>
<accession>A0A382C6G2</accession>
<dbReference type="Gene3D" id="3.10.450.50">
    <property type="match status" value="1"/>
</dbReference>
<feature type="non-terminal residue" evidence="1">
    <location>
        <position position="1"/>
    </location>
</feature>
<organism evidence="1">
    <name type="scientific">marine metagenome</name>
    <dbReference type="NCBI Taxonomy" id="408172"/>
    <lineage>
        <taxon>unclassified sequences</taxon>
        <taxon>metagenomes</taxon>
        <taxon>ecological metagenomes</taxon>
    </lineage>
</organism>
<feature type="non-terminal residue" evidence="1">
    <location>
        <position position="286"/>
    </location>
</feature>
<gene>
    <name evidence="1" type="ORF">METZ01_LOCUS174313</name>
</gene>
<proteinExistence type="predicted"/>
<name>A0A382C6G2_9ZZZZ</name>
<evidence type="ECO:0008006" key="2">
    <source>
        <dbReference type="Google" id="ProtNLM"/>
    </source>
</evidence>
<reference evidence="1" key="1">
    <citation type="submission" date="2018-05" db="EMBL/GenBank/DDBJ databases">
        <authorList>
            <person name="Lanie J.A."/>
            <person name="Ng W.-L."/>
            <person name="Kazmierczak K.M."/>
            <person name="Andrzejewski T.M."/>
            <person name="Davidsen T.M."/>
            <person name="Wayne K.J."/>
            <person name="Tettelin H."/>
            <person name="Glass J.I."/>
            <person name="Rusch D."/>
            <person name="Podicherti R."/>
            <person name="Tsui H.-C.T."/>
            <person name="Winkler M.E."/>
        </authorList>
    </citation>
    <scope>NUCLEOTIDE SEQUENCE</scope>
</reference>
<dbReference type="SUPFAM" id="SSF54427">
    <property type="entry name" value="NTF2-like"/>
    <property type="match status" value="1"/>
</dbReference>
<protein>
    <recommendedName>
        <fullName evidence="2">SnoaL-like domain-containing protein</fullName>
    </recommendedName>
</protein>
<dbReference type="EMBL" id="UINC01032953">
    <property type="protein sequence ID" value="SVB21459.1"/>
    <property type="molecule type" value="Genomic_DNA"/>
</dbReference>